<protein>
    <submittedName>
        <fullName evidence="2">Uncharacterized protein</fullName>
    </submittedName>
</protein>
<gene>
    <name evidence="2" type="ordered locus">Glov_1138</name>
</gene>
<evidence type="ECO:0000256" key="1">
    <source>
        <dbReference type="SAM" id="MobiDB-lite"/>
    </source>
</evidence>
<dbReference type="HOGENOM" id="CLU_207151_0_0_7"/>
<sequence>MQRQNCIICAWRATCAKRFSVSDSGARCPDFSRDITIKDQDTAELPATNDSSKEPPQQ</sequence>
<feature type="compositionally biased region" description="Polar residues" evidence="1">
    <location>
        <begin position="48"/>
        <end position="58"/>
    </location>
</feature>
<reference evidence="2 3" key="1">
    <citation type="submission" date="2008-05" db="EMBL/GenBank/DDBJ databases">
        <title>Complete sequence of chromosome of Geobacter lovleyi SZ.</title>
        <authorList>
            <consortium name="US DOE Joint Genome Institute"/>
            <person name="Lucas S."/>
            <person name="Copeland A."/>
            <person name="Lapidus A."/>
            <person name="Glavina del Rio T."/>
            <person name="Dalin E."/>
            <person name="Tice H."/>
            <person name="Bruce D."/>
            <person name="Goodwin L."/>
            <person name="Pitluck S."/>
            <person name="Chertkov O."/>
            <person name="Meincke L."/>
            <person name="Brettin T."/>
            <person name="Detter J.C."/>
            <person name="Han C."/>
            <person name="Tapia R."/>
            <person name="Kuske C.R."/>
            <person name="Schmutz J."/>
            <person name="Larimer F."/>
            <person name="Land M."/>
            <person name="Hauser L."/>
            <person name="Kyrpides N."/>
            <person name="Mikhailova N."/>
            <person name="Sung Y."/>
            <person name="Fletcher K.E."/>
            <person name="Ritalahti K.M."/>
            <person name="Loeffler F.E."/>
            <person name="Richardson P."/>
        </authorList>
    </citation>
    <scope>NUCLEOTIDE SEQUENCE [LARGE SCALE GENOMIC DNA]</scope>
    <source>
        <strain evidence="3">ATCC BAA-1151 / DSM 17278 / SZ</strain>
    </source>
</reference>
<dbReference type="Proteomes" id="UP000002420">
    <property type="component" value="Chromosome"/>
</dbReference>
<keyword evidence="3" id="KW-1185">Reference proteome</keyword>
<dbReference type="KEGG" id="glo:Glov_1138"/>
<dbReference type="EMBL" id="CP001089">
    <property type="protein sequence ID" value="ACD94860.1"/>
    <property type="molecule type" value="Genomic_DNA"/>
</dbReference>
<evidence type="ECO:0000313" key="2">
    <source>
        <dbReference type="EMBL" id="ACD94860.1"/>
    </source>
</evidence>
<dbReference type="AlphaFoldDB" id="B3E6N5"/>
<evidence type="ECO:0000313" key="3">
    <source>
        <dbReference type="Proteomes" id="UP000002420"/>
    </source>
</evidence>
<accession>B3E6N5</accession>
<proteinExistence type="predicted"/>
<name>B3E6N5_TRIL1</name>
<feature type="region of interest" description="Disordered" evidence="1">
    <location>
        <begin position="39"/>
        <end position="58"/>
    </location>
</feature>
<organism evidence="2 3">
    <name type="scientific">Trichlorobacter lovleyi (strain ATCC BAA-1151 / DSM 17278 / SZ)</name>
    <name type="common">Geobacter lovleyi</name>
    <dbReference type="NCBI Taxonomy" id="398767"/>
    <lineage>
        <taxon>Bacteria</taxon>
        <taxon>Pseudomonadati</taxon>
        <taxon>Thermodesulfobacteriota</taxon>
        <taxon>Desulfuromonadia</taxon>
        <taxon>Geobacterales</taxon>
        <taxon>Geobacteraceae</taxon>
        <taxon>Trichlorobacter</taxon>
    </lineage>
</organism>
<dbReference type="STRING" id="398767.Glov_1138"/>